<protein>
    <submittedName>
        <fullName evidence="1">Uncharacterized protein</fullName>
    </submittedName>
</protein>
<proteinExistence type="predicted"/>
<comment type="caution">
    <text evidence="1">The sequence shown here is derived from an EMBL/GenBank/DDBJ whole genome shotgun (WGS) entry which is preliminary data.</text>
</comment>
<accession>A0ACB9UGF2</accession>
<organism evidence="1 2">
    <name type="scientific">Ovis ammon polii x Ovis aries</name>
    <dbReference type="NCBI Taxonomy" id="2918886"/>
    <lineage>
        <taxon>Eukaryota</taxon>
        <taxon>Metazoa</taxon>
        <taxon>Chordata</taxon>
        <taxon>Craniata</taxon>
        <taxon>Vertebrata</taxon>
        <taxon>Euteleostomi</taxon>
        <taxon>Mammalia</taxon>
        <taxon>Eutheria</taxon>
        <taxon>Laurasiatheria</taxon>
        <taxon>Artiodactyla</taxon>
        <taxon>Ruminantia</taxon>
        <taxon>Pecora</taxon>
        <taxon>Bovidae</taxon>
        <taxon>Caprinae</taxon>
        <taxon>Ovis</taxon>
    </lineage>
</organism>
<evidence type="ECO:0000313" key="1">
    <source>
        <dbReference type="EMBL" id="KAI4566995.1"/>
    </source>
</evidence>
<gene>
    <name evidence="1" type="ORF">MJG53_015672</name>
</gene>
<keyword evidence="2" id="KW-1185">Reference proteome</keyword>
<dbReference type="EMBL" id="CM043043">
    <property type="protein sequence ID" value="KAI4566995.1"/>
    <property type="molecule type" value="Genomic_DNA"/>
</dbReference>
<evidence type="ECO:0000313" key="2">
    <source>
        <dbReference type="Proteomes" id="UP001057279"/>
    </source>
</evidence>
<dbReference type="Proteomes" id="UP001057279">
    <property type="component" value="Linkage Group LG18"/>
</dbReference>
<sequence>MVHASLVTFPLGFKETAAGGASWDGVLGSDLCFPGCWSLTGPGSVAGTTGSSVRVRCQYEKAYKGHNKYWCRGKYGRVCRKIVETEGEEKEKRNGRVSIRDHTDNLTFTVTMENLNMNDAGSYWCRIQTIWILDVLSWDPSAQVEVSVFPGSSAVSGPRAVRGVEQGSLTVRCRYDPGWEPYVKWWCRGADWSSCRSIVKTNRGSEKEVKQGRVSIKDNWKDRSFTVTVEKLRVDDSDTYWCGIEKPGPDLGDDVDVIIDPEQALKSHIHTHTYTLTWDNGHVNVVPQVTSNSLNPTPGTGSRPLKASEVVAPELQDSGPVVEAHGLSCSAARGIFPGSSAISGPGAVRGVEQGSLTVRCQYDPGYEPYVKWWCRGADWSSCCFVVKTIHGSEKEVKKGRVSLKDNWENRSFTMTVEKLRVDDSDTYWCGIERVGADLGDDVDVTIDPAPTEAVSISTRATSNANMFTAPVAPEENQWQLPLLGSVHFLLLVFLKDEDETDFQCLPGSLSLSGPSTVTGAVGESLSVECRYEEEYRAFHKYWCRQPCFPLWQRTVQTSGPEVEVKSGRVSITDHPEDLAFTVTLENLTADDAGKYRCGVATILKEEGLLSFLPDPFFQVQVIVSPGCLSLSGPRSVTGIVGGSLSVECRYQEAFVDEIKYWCKHPCVSPWKIVETRESEREVRRGRVSIRDRPASLTFTVALESLREEDAGTYGCGIYVPLSRDPTFQVEVSVIPGSMTPTSSKRSTSTPESPTSLPVPTWSTVSRQEAPDPGQAHRPLLGSAHFLLLVFLKVPLLLGMLGAVLWVHRPLRSSADQQSCFSLSGPSRVTGIVGGSLSVECRYQETFMSNNKYWCKLLCLLSPNIVETTESDREVRRGRVSIRDRPANLTFTVTLESLREEDAGTYQCGIDVPFSRNPTFQVEVSVIPAPAAATGPERSTGSTGSPTTLPVPTWSTASGQETPDPSQPPRPLLGSAHFLLLVFLKVPLLLGMLGAVLWVHRPLRSSADRQSVHL</sequence>
<name>A0ACB9UGF2_9CETA</name>
<reference evidence="1" key="1">
    <citation type="submission" date="2022-03" db="EMBL/GenBank/DDBJ databases">
        <title>Genomic analyses of argali, domestic sheep and their hybrids provide insights into chromosomal evolution, heterosis and genetic basis of agronomic traits.</title>
        <authorList>
            <person name="Li M."/>
        </authorList>
    </citation>
    <scope>NUCLEOTIDE SEQUENCE</scope>
    <source>
        <strain evidence="1">F1 hybrid</strain>
    </source>
</reference>